<dbReference type="AlphaFoldDB" id="A0A267GV38"/>
<dbReference type="PIRSF" id="PIRSF016396">
    <property type="entry name" value="Prefoldin_subunit_3"/>
    <property type="match status" value="1"/>
</dbReference>
<dbReference type="Pfam" id="PF02996">
    <property type="entry name" value="Prefoldin"/>
    <property type="match status" value="1"/>
</dbReference>
<sequence length="192" mass="21434">MSAKSTAAATATDEATESSTGIPACQFIEDVAAYLHRNGDQPVQEAIKDAEELYNKYKFMEQHFSTRRSRLRRQIPDLSNNLNAIEFLKSRQSKEFTTSFMLADNVYAKANVADCSKVGVWLGANVMLEYDLTEAEALLKKNLDSAETNLAELEKNLDFIKDQITTSEVNIARLYNHGVMLTKQARLTGAEA</sequence>
<comment type="subunit">
    <text evidence="3">Heterohexamer of two PFD-alpha type and four PFD-beta type subunits.</text>
</comment>
<dbReference type="GO" id="GO:0016272">
    <property type="term" value="C:prefoldin complex"/>
    <property type="evidence" value="ECO:0007669"/>
    <property type="project" value="UniProtKB-UniRule"/>
</dbReference>
<dbReference type="GO" id="GO:0007017">
    <property type="term" value="P:microtubule-based process"/>
    <property type="evidence" value="ECO:0007669"/>
    <property type="project" value="TreeGrafter"/>
</dbReference>
<comment type="caution">
    <text evidence="5">The sequence shown here is derived from an EMBL/GenBank/DDBJ whole genome shotgun (WGS) entry which is preliminary data.</text>
</comment>
<gene>
    <name evidence="5" type="ORF">BOX15_Mlig032982g1</name>
</gene>
<dbReference type="STRING" id="282301.A0A267GV38"/>
<dbReference type="PANTHER" id="PTHR12409">
    <property type="entry name" value="PREFOLDIN SUBUNIT 3"/>
    <property type="match status" value="1"/>
</dbReference>
<feature type="coiled-coil region" evidence="4">
    <location>
        <begin position="136"/>
        <end position="170"/>
    </location>
</feature>
<dbReference type="GO" id="GO:0006457">
    <property type="term" value="P:protein folding"/>
    <property type="evidence" value="ECO:0007669"/>
    <property type="project" value="UniProtKB-UniRule"/>
</dbReference>
<dbReference type="FunFam" id="1.10.287.370:FF:000001">
    <property type="entry name" value="Prefoldin subunit 3"/>
    <property type="match status" value="1"/>
</dbReference>
<comment type="function">
    <text evidence="3">Binds specifically to cytosolic chaperonin (c-CPN) and transfers target proteins to it. Binds to nascent polypeptide chain and promotes folding in an environment in which there are many competing pathways for nonnative proteins.</text>
</comment>
<evidence type="ECO:0000313" key="5">
    <source>
        <dbReference type="EMBL" id="PAA89891.1"/>
    </source>
</evidence>
<dbReference type="GO" id="GO:0007021">
    <property type="term" value="P:tubulin complex assembly"/>
    <property type="evidence" value="ECO:0007669"/>
    <property type="project" value="TreeGrafter"/>
</dbReference>
<accession>A0A267GV38</accession>
<proteinExistence type="inferred from homology"/>
<keyword evidence="6" id="KW-1185">Reference proteome</keyword>
<evidence type="ECO:0000256" key="2">
    <source>
        <dbReference type="ARBA" id="ARBA00023186"/>
    </source>
</evidence>
<evidence type="ECO:0000256" key="1">
    <source>
        <dbReference type="ARBA" id="ARBA00010048"/>
    </source>
</evidence>
<dbReference type="CDD" id="cd23156">
    <property type="entry name" value="Prefoldin_3"/>
    <property type="match status" value="1"/>
</dbReference>
<keyword evidence="2 3" id="KW-0143">Chaperone</keyword>
<dbReference type="SUPFAM" id="SSF46579">
    <property type="entry name" value="Prefoldin"/>
    <property type="match status" value="1"/>
</dbReference>
<evidence type="ECO:0000256" key="3">
    <source>
        <dbReference type="PIRNR" id="PIRNR016396"/>
    </source>
</evidence>
<dbReference type="OrthoDB" id="6375174at2759"/>
<dbReference type="GO" id="GO:0005737">
    <property type="term" value="C:cytoplasm"/>
    <property type="evidence" value="ECO:0007669"/>
    <property type="project" value="UniProtKB-ARBA"/>
</dbReference>
<name>A0A267GV38_9PLAT</name>
<keyword evidence="4" id="KW-0175">Coiled coil</keyword>
<dbReference type="InterPro" id="IPR016655">
    <property type="entry name" value="PFD3"/>
</dbReference>
<dbReference type="InterPro" id="IPR009053">
    <property type="entry name" value="Prefoldin"/>
</dbReference>
<evidence type="ECO:0000313" key="6">
    <source>
        <dbReference type="Proteomes" id="UP000215902"/>
    </source>
</evidence>
<reference evidence="5 6" key="1">
    <citation type="submission" date="2017-06" db="EMBL/GenBank/DDBJ databases">
        <title>A platform for efficient transgenesis in Macrostomum lignano, a flatworm model organism for stem cell research.</title>
        <authorList>
            <person name="Berezikov E."/>
        </authorList>
    </citation>
    <scope>NUCLEOTIDE SEQUENCE [LARGE SCALE GENOMIC DNA]</scope>
    <source>
        <strain evidence="5">DV1</strain>
        <tissue evidence="5">Whole organism</tissue>
    </source>
</reference>
<dbReference type="PANTHER" id="PTHR12409:SF0">
    <property type="entry name" value="PREFOLDIN SUBUNIT 3"/>
    <property type="match status" value="1"/>
</dbReference>
<evidence type="ECO:0000256" key="4">
    <source>
        <dbReference type="SAM" id="Coils"/>
    </source>
</evidence>
<dbReference type="Gene3D" id="1.10.287.370">
    <property type="match status" value="1"/>
</dbReference>
<dbReference type="GO" id="GO:0015631">
    <property type="term" value="F:tubulin binding"/>
    <property type="evidence" value="ECO:0007669"/>
    <property type="project" value="TreeGrafter"/>
</dbReference>
<dbReference type="InterPro" id="IPR004127">
    <property type="entry name" value="Prefoldin_subunit_alpha"/>
</dbReference>
<protein>
    <recommendedName>
        <fullName evidence="3">Prefoldin subunit 3</fullName>
    </recommendedName>
</protein>
<dbReference type="Proteomes" id="UP000215902">
    <property type="component" value="Unassembled WGS sequence"/>
</dbReference>
<dbReference type="EMBL" id="NIVC01000132">
    <property type="protein sequence ID" value="PAA89891.1"/>
    <property type="molecule type" value="Genomic_DNA"/>
</dbReference>
<comment type="similarity">
    <text evidence="1 3">Belongs to the prefoldin subunit alpha family.</text>
</comment>
<organism evidence="5 6">
    <name type="scientific">Macrostomum lignano</name>
    <dbReference type="NCBI Taxonomy" id="282301"/>
    <lineage>
        <taxon>Eukaryota</taxon>
        <taxon>Metazoa</taxon>
        <taxon>Spiralia</taxon>
        <taxon>Lophotrochozoa</taxon>
        <taxon>Platyhelminthes</taxon>
        <taxon>Rhabditophora</taxon>
        <taxon>Macrostomorpha</taxon>
        <taxon>Macrostomida</taxon>
        <taxon>Macrostomidae</taxon>
        <taxon>Macrostomum</taxon>
    </lineage>
</organism>